<evidence type="ECO:0000313" key="2">
    <source>
        <dbReference type="EMBL" id="RKP36983.1"/>
    </source>
</evidence>
<organism evidence="2 3">
    <name type="scientific">Dimargaris cristalligena</name>
    <dbReference type="NCBI Taxonomy" id="215637"/>
    <lineage>
        <taxon>Eukaryota</taxon>
        <taxon>Fungi</taxon>
        <taxon>Fungi incertae sedis</taxon>
        <taxon>Zoopagomycota</taxon>
        <taxon>Kickxellomycotina</taxon>
        <taxon>Dimargaritomycetes</taxon>
        <taxon>Dimargaritales</taxon>
        <taxon>Dimargaritaceae</taxon>
        <taxon>Dimargaris</taxon>
    </lineage>
</organism>
<dbReference type="AlphaFoldDB" id="A0A4P9ZTX2"/>
<evidence type="ECO:0000313" key="3">
    <source>
        <dbReference type="Proteomes" id="UP000268162"/>
    </source>
</evidence>
<name>A0A4P9ZTX2_9FUNG</name>
<dbReference type="EMBL" id="ML002562">
    <property type="protein sequence ID" value="RKP36983.1"/>
    <property type="molecule type" value="Genomic_DNA"/>
</dbReference>
<protein>
    <submittedName>
        <fullName evidence="2">Uncharacterized protein</fullName>
    </submittedName>
</protein>
<proteinExistence type="predicted"/>
<feature type="signal peptide" evidence="1">
    <location>
        <begin position="1"/>
        <end position="20"/>
    </location>
</feature>
<accession>A0A4P9ZTX2</accession>
<evidence type="ECO:0000256" key="1">
    <source>
        <dbReference type="SAM" id="SignalP"/>
    </source>
</evidence>
<gene>
    <name evidence="2" type="ORF">BJ085DRAFT_31361</name>
</gene>
<reference evidence="3" key="1">
    <citation type="journal article" date="2018" name="Nat. Microbiol.">
        <title>Leveraging single-cell genomics to expand the fungal tree of life.</title>
        <authorList>
            <person name="Ahrendt S.R."/>
            <person name="Quandt C.A."/>
            <person name="Ciobanu D."/>
            <person name="Clum A."/>
            <person name="Salamov A."/>
            <person name="Andreopoulos B."/>
            <person name="Cheng J.F."/>
            <person name="Woyke T."/>
            <person name="Pelin A."/>
            <person name="Henrissat B."/>
            <person name="Reynolds N.K."/>
            <person name="Benny G.L."/>
            <person name="Smith M.E."/>
            <person name="James T.Y."/>
            <person name="Grigoriev I.V."/>
        </authorList>
    </citation>
    <scope>NUCLEOTIDE SEQUENCE [LARGE SCALE GENOMIC DNA]</scope>
    <source>
        <strain evidence="3">RSA 468</strain>
    </source>
</reference>
<sequence>MKFLVTTPLVLASLLAAACAGPNGNYYGDLTTNSGSHILATDNLNAFMGYNGQTNRSRSPQHSHTMDNLTDYLNGSTGYFSQNKQCEFPQCSSSMSSLSRNTGGCTFDSSEYESGTFGQLHTGGLDDSGYSQCSNSLNTNSC</sequence>
<keyword evidence="1" id="KW-0732">Signal</keyword>
<feature type="chain" id="PRO_5020550032" evidence="1">
    <location>
        <begin position="21"/>
        <end position="142"/>
    </location>
</feature>
<dbReference type="Proteomes" id="UP000268162">
    <property type="component" value="Unassembled WGS sequence"/>
</dbReference>
<dbReference type="PROSITE" id="PS51257">
    <property type="entry name" value="PROKAR_LIPOPROTEIN"/>
    <property type="match status" value="1"/>
</dbReference>
<keyword evidence="3" id="KW-1185">Reference proteome</keyword>